<sequence length="241" mass="26312">MKKTLSFLLITAAAPISAQTAEVFTLPAGCEARLTIQTEACSVDHIFTCEGDTEGNQRRISIGENGAVTYAGEIDNETQWIESFHIGSGHVERLEADPRDRASFSELVEMGIDTYDFITESDEVGETRYVGQDSLTGQQVIIDGVTLDVTQYNITAYDGAGDVKWASEGNEYISQRFRMFLSGSSKVTTENGTFDNDDNPVEFIFPGETGFLSANPKFGCGETLSSAPSLIQRLESLNDKI</sequence>
<dbReference type="AlphaFoldDB" id="A0A7W9BII7"/>
<dbReference type="Proteomes" id="UP000535415">
    <property type="component" value="Unassembled WGS sequence"/>
</dbReference>
<keyword evidence="3" id="KW-1185">Reference proteome</keyword>
<dbReference type="EMBL" id="JACIJM010000002">
    <property type="protein sequence ID" value="MBB5721159.1"/>
    <property type="molecule type" value="Genomic_DNA"/>
</dbReference>
<name>A0A7W9BII7_9RHOB</name>
<organism evidence="2 3">
    <name type="scientific">Yoonia ponticola</name>
    <dbReference type="NCBI Taxonomy" id="1524255"/>
    <lineage>
        <taxon>Bacteria</taxon>
        <taxon>Pseudomonadati</taxon>
        <taxon>Pseudomonadota</taxon>
        <taxon>Alphaproteobacteria</taxon>
        <taxon>Rhodobacterales</taxon>
        <taxon>Paracoccaceae</taxon>
        <taxon>Yoonia</taxon>
    </lineage>
</organism>
<feature type="chain" id="PRO_5031204998" evidence="1">
    <location>
        <begin position="19"/>
        <end position="241"/>
    </location>
</feature>
<keyword evidence="1" id="KW-0732">Signal</keyword>
<accession>A0A7W9BII7</accession>
<reference evidence="2 3" key="1">
    <citation type="submission" date="2020-08" db="EMBL/GenBank/DDBJ databases">
        <title>Genomic Encyclopedia of Type Strains, Phase IV (KMG-IV): sequencing the most valuable type-strain genomes for metagenomic binning, comparative biology and taxonomic classification.</title>
        <authorList>
            <person name="Goeker M."/>
        </authorList>
    </citation>
    <scope>NUCLEOTIDE SEQUENCE [LARGE SCALE GENOMIC DNA]</scope>
    <source>
        <strain evidence="2 3">DSM 101064</strain>
    </source>
</reference>
<protein>
    <submittedName>
        <fullName evidence="2">Uncharacterized protein</fullName>
    </submittedName>
</protein>
<evidence type="ECO:0000256" key="1">
    <source>
        <dbReference type="SAM" id="SignalP"/>
    </source>
</evidence>
<comment type="caution">
    <text evidence="2">The sequence shown here is derived from an EMBL/GenBank/DDBJ whole genome shotgun (WGS) entry which is preliminary data.</text>
</comment>
<evidence type="ECO:0000313" key="3">
    <source>
        <dbReference type="Proteomes" id="UP000535415"/>
    </source>
</evidence>
<gene>
    <name evidence="2" type="ORF">FHS72_000766</name>
</gene>
<evidence type="ECO:0000313" key="2">
    <source>
        <dbReference type="EMBL" id="MBB5721159.1"/>
    </source>
</evidence>
<feature type="signal peptide" evidence="1">
    <location>
        <begin position="1"/>
        <end position="18"/>
    </location>
</feature>
<dbReference type="RefSeq" id="WP_183525814.1">
    <property type="nucleotide sequence ID" value="NZ_JACIJM010000002.1"/>
</dbReference>
<proteinExistence type="predicted"/>